<proteinExistence type="predicted"/>
<protein>
    <submittedName>
        <fullName evidence="1">Acyl-CoA carboxylase subunit beta</fullName>
    </submittedName>
</protein>
<organism evidence="1">
    <name type="scientific">Hellea balneolensis</name>
    <dbReference type="NCBI Taxonomy" id="287478"/>
    <lineage>
        <taxon>Bacteria</taxon>
        <taxon>Pseudomonadati</taxon>
        <taxon>Pseudomonadota</taxon>
        <taxon>Alphaproteobacteria</taxon>
        <taxon>Maricaulales</taxon>
        <taxon>Robiginitomaculaceae</taxon>
        <taxon>Hellea</taxon>
    </lineage>
</organism>
<dbReference type="PANTHER" id="PTHR22855:SF46">
    <property type="entry name" value="METHYLCROTONOYL-COA CARBOXYLASE"/>
    <property type="match status" value="1"/>
</dbReference>
<sequence>MSILRSEISSNSPEFATNKQAMLERINAFRSIESQVEQAIAAKRGRYAKRGWLLPRERLTRLLDPGAPFLELSSLAGYKMFDDKDGTG</sequence>
<feature type="non-terminal residue" evidence="1">
    <location>
        <position position="88"/>
    </location>
</feature>
<dbReference type="Gene3D" id="3.90.226.10">
    <property type="entry name" value="2-enoyl-CoA Hydratase, Chain A, domain 1"/>
    <property type="match status" value="1"/>
</dbReference>
<gene>
    <name evidence="1" type="ORF">ENJ42_05655</name>
</gene>
<evidence type="ECO:0000313" key="1">
    <source>
        <dbReference type="EMBL" id="HHL43084.1"/>
    </source>
</evidence>
<name>A0A7C5R0P9_9PROT</name>
<accession>A0A7C5R0P9</accession>
<comment type="caution">
    <text evidence="1">The sequence shown here is derived from an EMBL/GenBank/DDBJ whole genome shotgun (WGS) entry which is preliminary data.</text>
</comment>
<dbReference type="EMBL" id="DRMJ01000288">
    <property type="protein sequence ID" value="HHL43084.1"/>
    <property type="molecule type" value="Genomic_DNA"/>
</dbReference>
<dbReference type="InterPro" id="IPR045190">
    <property type="entry name" value="MCCB/AccD1-like"/>
</dbReference>
<dbReference type="PANTHER" id="PTHR22855">
    <property type="entry name" value="ACETYL, PROPIONYL, PYRUVATE, AND GLUTACONYL CARBOXYLASE-RELATED"/>
    <property type="match status" value="1"/>
</dbReference>
<dbReference type="AlphaFoldDB" id="A0A7C5R0P9"/>
<dbReference type="Proteomes" id="UP000885830">
    <property type="component" value="Unassembled WGS sequence"/>
</dbReference>
<reference evidence="1" key="1">
    <citation type="journal article" date="2020" name="mSystems">
        <title>Genome- and Community-Level Interaction Insights into Carbon Utilization and Element Cycling Functions of Hydrothermarchaeota in Hydrothermal Sediment.</title>
        <authorList>
            <person name="Zhou Z."/>
            <person name="Liu Y."/>
            <person name="Xu W."/>
            <person name="Pan J."/>
            <person name="Luo Z.H."/>
            <person name="Li M."/>
        </authorList>
    </citation>
    <scope>NUCLEOTIDE SEQUENCE [LARGE SCALE GENOMIC DNA]</scope>
    <source>
        <strain evidence="1">HyVt-485</strain>
    </source>
</reference>